<dbReference type="EC" id="2.4.1.32" evidence="12"/>
<feature type="transmembrane region" description="Helical" evidence="15">
    <location>
        <begin position="481"/>
        <end position="502"/>
    </location>
</feature>
<dbReference type="Gene3D" id="3.90.550.10">
    <property type="entry name" value="Spore Coat Polysaccharide Biosynthesis Protein SpsA, Chain A"/>
    <property type="match status" value="1"/>
</dbReference>
<keyword evidence="8" id="KW-0961">Cell wall biogenesis/degradation</keyword>
<evidence type="ECO:0000256" key="10">
    <source>
        <dbReference type="ARBA" id="ARBA00056537"/>
    </source>
</evidence>
<evidence type="ECO:0000256" key="8">
    <source>
        <dbReference type="ARBA" id="ARBA00023316"/>
    </source>
</evidence>
<evidence type="ECO:0000256" key="15">
    <source>
        <dbReference type="SAM" id="Phobius"/>
    </source>
</evidence>
<dbReference type="EMBL" id="CAUYUE010000008">
    <property type="protein sequence ID" value="CAK0783242.1"/>
    <property type="molecule type" value="Genomic_DNA"/>
</dbReference>
<evidence type="ECO:0000256" key="12">
    <source>
        <dbReference type="ARBA" id="ARBA00066505"/>
    </source>
</evidence>
<dbReference type="SUPFAM" id="SSF53448">
    <property type="entry name" value="Nucleotide-diphospho-sugar transferases"/>
    <property type="match status" value="1"/>
</dbReference>
<dbReference type="PANTHER" id="PTHR32044">
    <property type="entry name" value="GLUCOMANNAN 4-BETA-MANNOSYLTRANSFERASE 9"/>
    <property type="match status" value="1"/>
</dbReference>
<evidence type="ECO:0000313" key="16">
    <source>
        <dbReference type="EMBL" id="CAK0783242.1"/>
    </source>
</evidence>
<comment type="caution">
    <text evidence="16">The sequence shown here is derived from an EMBL/GenBank/DDBJ whole genome shotgun (WGS) entry which is preliminary data.</text>
</comment>
<dbReference type="GO" id="GO:0071555">
    <property type="term" value="P:cell wall organization"/>
    <property type="evidence" value="ECO:0007669"/>
    <property type="project" value="UniProtKB-KW"/>
</dbReference>
<evidence type="ECO:0000256" key="5">
    <source>
        <dbReference type="ARBA" id="ARBA00022989"/>
    </source>
</evidence>
<proteinExistence type="inferred from homology"/>
<feature type="transmembrane region" description="Helical" evidence="15">
    <location>
        <begin position="372"/>
        <end position="391"/>
    </location>
</feature>
<evidence type="ECO:0000256" key="9">
    <source>
        <dbReference type="ARBA" id="ARBA00051800"/>
    </source>
</evidence>
<accession>A0AAV1I874</accession>
<evidence type="ECO:0000256" key="11">
    <source>
        <dbReference type="ARBA" id="ARBA00060879"/>
    </source>
</evidence>
<keyword evidence="7 15" id="KW-0472">Membrane</keyword>
<evidence type="ECO:0000256" key="14">
    <source>
        <dbReference type="SAM" id="MobiDB-lite"/>
    </source>
</evidence>
<dbReference type="GO" id="GO:0047259">
    <property type="term" value="F:glucomannan 4-beta-mannosyltransferase activity"/>
    <property type="evidence" value="ECO:0007669"/>
    <property type="project" value="UniProtKB-EC"/>
</dbReference>
<keyword evidence="17" id="KW-1185">Reference proteome</keyword>
<organism evidence="16 17">
    <name type="scientific">Coccomyxa viridis</name>
    <dbReference type="NCBI Taxonomy" id="1274662"/>
    <lineage>
        <taxon>Eukaryota</taxon>
        <taxon>Viridiplantae</taxon>
        <taxon>Chlorophyta</taxon>
        <taxon>core chlorophytes</taxon>
        <taxon>Trebouxiophyceae</taxon>
        <taxon>Trebouxiophyceae incertae sedis</taxon>
        <taxon>Coccomyxaceae</taxon>
        <taxon>Coccomyxa</taxon>
    </lineage>
</organism>
<keyword evidence="4 15" id="KW-0812">Transmembrane</keyword>
<dbReference type="Pfam" id="PF13641">
    <property type="entry name" value="Glyco_tranf_2_3"/>
    <property type="match status" value="1"/>
</dbReference>
<keyword evidence="6" id="KW-0333">Golgi apparatus</keyword>
<evidence type="ECO:0000256" key="6">
    <source>
        <dbReference type="ARBA" id="ARBA00023034"/>
    </source>
</evidence>
<dbReference type="AlphaFoldDB" id="A0AAV1I874"/>
<feature type="transmembrane region" description="Helical" evidence="15">
    <location>
        <begin position="456"/>
        <end position="475"/>
    </location>
</feature>
<keyword evidence="3" id="KW-0808">Transferase</keyword>
<comment type="similarity">
    <text evidence="11">Belongs to the glycosyltransferase 2 family. Plant cellulose synthase-like A subfamily.</text>
</comment>
<evidence type="ECO:0000256" key="3">
    <source>
        <dbReference type="ARBA" id="ARBA00022679"/>
    </source>
</evidence>
<evidence type="ECO:0000256" key="13">
    <source>
        <dbReference type="ARBA" id="ARBA00076024"/>
    </source>
</evidence>
<evidence type="ECO:0000256" key="1">
    <source>
        <dbReference type="ARBA" id="ARBA00004653"/>
    </source>
</evidence>
<gene>
    <name evidence="16" type="ORF">CVIRNUC_006441</name>
</gene>
<dbReference type="FunFam" id="3.90.550.10:FF:000057">
    <property type="entry name" value="Glycosyltransferase-like protein, family 2"/>
    <property type="match status" value="1"/>
</dbReference>
<comment type="catalytic activity">
    <reaction evidence="9">
        <text>GDP-mannose + (glucomannan)n = GDP + (glucomannan)n+1.</text>
        <dbReference type="EC" id="2.4.1.32"/>
    </reaction>
</comment>
<keyword evidence="5 15" id="KW-1133">Transmembrane helix</keyword>
<feature type="transmembrane region" description="Helical" evidence="15">
    <location>
        <begin position="12"/>
        <end position="34"/>
    </location>
</feature>
<evidence type="ECO:0000256" key="7">
    <source>
        <dbReference type="ARBA" id="ARBA00023136"/>
    </source>
</evidence>
<sequence length="546" mass="61642">MLLYTFLAYQSIYELYTSILSAVIYIAIALSVVVSLDRIWHVLKCGMVVTKAKLTGKEPEDPFRPGSLPDPRFEGHLFPRVAIQLPMFNERAVCQAIIDSACEMHWPHNRSMIQVLDDSTDQKTRDLVDDKCLEWRERGVNCTCVRRTNRQGYKAGALKEGMEWLVDYDFIAIFDADFKPDPDFLVNVVPYLIDNPSIGFVQARWTFTNPEESYLTKAQQISLNYHCKCEQWVHFASGGFFNFNGTAGVWRRKAIDTAGGWNSRTTVEDMDLSLRAYLAGWKAIYLRHVTVLNELPASFFAYRKQQHRWTCGPVQLWRRAAVDIWASSLPMSAKLELIVAYFGIRKFATHWVSLGFFCTLVPLSMFTPEVSIPLWALVHLPVVVTVTTAMFTRKGWLHSILYVLFENAMSVVKLWAVIAGVLDLKQAQEWVVTTKLGASDKRPGTQQPAPARACRFYMGEMVMSMLALAAALYGVASANKWSFSIFLTLQGLVFGAFALNLVDCGGLLGGRLGDSRPPRKHRKTMSMSTMQPKGASLGERTLTCNF</sequence>
<dbReference type="GO" id="GO:0000139">
    <property type="term" value="C:Golgi membrane"/>
    <property type="evidence" value="ECO:0007669"/>
    <property type="project" value="UniProtKB-SubCell"/>
</dbReference>
<evidence type="ECO:0000313" key="17">
    <source>
        <dbReference type="Proteomes" id="UP001314263"/>
    </source>
</evidence>
<feature type="transmembrane region" description="Helical" evidence="15">
    <location>
        <begin position="347"/>
        <end position="366"/>
    </location>
</feature>
<name>A0AAV1I874_9CHLO</name>
<evidence type="ECO:0000256" key="4">
    <source>
        <dbReference type="ARBA" id="ARBA00022692"/>
    </source>
</evidence>
<dbReference type="InterPro" id="IPR029044">
    <property type="entry name" value="Nucleotide-diphossugar_trans"/>
</dbReference>
<evidence type="ECO:0000256" key="2">
    <source>
        <dbReference type="ARBA" id="ARBA00022676"/>
    </source>
</evidence>
<keyword evidence="2" id="KW-0328">Glycosyltransferase</keyword>
<reference evidence="16 17" key="1">
    <citation type="submission" date="2023-10" db="EMBL/GenBank/DDBJ databases">
        <authorList>
            <person name="Maclean D."/>
            <person name="Macfadyen A."/>
        </authorList>
    </citation>
    <scope>NUCLEOTIDE SEQUENCE [LARGE SCALE GENOMIC DNA]</scope>
</reference>
<comment type="subcellular location">
    <subcellularLocation>
        <location evidence="1">Golgi apparatus membrane</location>
        <topology evidence="1">Multi-pass membrane protein</topology>
    </subcellularLocation>
</comment>
<protein>
    <recommendedName>
        <fullName evidence="12">glucomannan 4-beta-mannosyltransferase</fullName>
        <ecNumber evidence="12">2.4.1.32</ecNumber>
    </recommendedName>
    <alternativeName>
        <fullName evidence="13">Glucomannan synthase</fullName>
    </alternativeName>
</protein>
<comment type="function">
    <text evidence="10">Probable mannan synthase which consists of a 4-beta-mannosyltransferase activity on mannan using GDP-mannose. The beta-1,4-mannan product is the backbone for galactomannan synthesis by galactomannan galactosyltransferase. Galactomannan is a noncellulosic polysaccharides of plant cell wall.</text>
</comment>
<dbReference type="Proteomes" id="UP001314263">
    <property type="component" value="Unassembled WGS sequence"/>
</dbReference>
<dbReference type="PANTHER" id="PTHR32044:SF80">
    <property type="entry name" value="XYLOGLUCAN GLYCOSYLTRANSFERASE 2-RELATED"/>
    <property type="match status" value="1"/>
</dbReference>
<feature type="region of interest" description="Disordered" evidence="14">
    <location>
        <begin position="513"/>
        <end position="533"/>
    </location>
</feature>